<dbReference type="GO" id="GO:0012505">
    <property type="term" value="C:endomembrane system"/>
    <property type="evidence" value="ECO:0000318"/>
    <property type="project" value="GO_Central"/>
</dbReference>
<evidence type="ECO:0000256" key="1">
    <source>
        <dbReference type="ARBA" id="ARBA00022665"/>
    </source>
</evidence>
<keyword evidence="7" id="KW-1185">Reference proteome</keyword>
<keyword evidence="4" id="KW-0472">Membrane</keyword>
<keyword evidence="1" id="KW-0754">Steroid-binding</keyword>
<dbReference type="InterPro" id="IPR001199">
    <property type="entry name" value="Cyt_B5-like_heme/steroid-bd"/>
</dbReference>
<evidence type="ECO:0000259" key="5">
    <source>
        <dbReference type="SMART" id="SM01117"/>
    </source>
</evidence>
<evidence type="ECO:0000256" key="4">
    <source>
        <dbReference type="SAM" id="Phobius"/>
    </source>
</evidence>
<dbReference type="SUPFAM" id="SSF55856">
    <property type="entry name" value="Cytochrome b5-like heme/steroid binding domain"/>
    <property type="match status" value="1"/>
</dbReference>
<evidence type="ECO:0000313" key="7">
    <source>
        <dbReference type="Proteomes" id="UP000244005"/>
    </source>
</evidence>
<accession>A0A2R6WBB6</accession>
<name>A0A2R6WBB6_MARPO</name>
<dbReference type="Proteomes" id="UP000244005">
    <property type="component" value="Unassembled WGS sequence"/>
</dbReference>
<gene>
    <name evidence="6" type="ORF">MARPO_0115s0059</name>
</gene>
<evidence type="ECO:0000313" key="6">
    <source>
        <dbReference type="EMBL" id="PTQ31143.1"/>
    </source>
</evidence>
<proteinExistence type="inferred from homology"/>
<dbReference type="OrthoDB" id="10257697at2759"/>
<dbReference type="EMBL" id="KZ772787">
    <property type="protein sequence ID" value="PTQ31143.1"/>
    <property type="molecule type" value="Genomic_DNA"/>
</dbReference>
<sequence>MVTITEIESEDEFEKEPLVAEASEPPTSASESVDPPSDQDATGFQKYQEMWDPLTWGAMILAVLMAMVIVRLSTPTVMKPKLWNSEELAKYNGSDPKLPILLGIMGSVFDVSKGRNHYGPEGSYSHFSGRDASRAFVSGNFTGDGLSDSLEGLSALQVKSIMDWHKFFENSTKYIYVGKLVGRFYDESGLPTKEFVRATRLASRGERLVKEQKEDESRFPSCNSRWNPQQGGEVWCTTGYPRIAERISDGLYKGAVETRCACFEEDVMNKRKGLREYDGCPPLSQRCQSAPPQA</sequence>
<reference evidence="7" key="1">
    <citation type="journal article" date="2017" name="Cell">
        <title>Insights into land plant evolution garnered from the Marchantia polymorpha genome.</title>
        <authorList>
            <person name="Bowman J.L."/>
            <person name="Kohchi T."/>
            <person name="Yamato K.T."/>
            <person name="Jenkins J."/>
            <person name="Shu S."/>
            <person name="Ishizaki K."/>
            <person name="Yamaoka S."/>
            <person name="Nishihama R."/>
            <person name="Nakamura Y."/>
            <person name="Berger F."/>
            <person name="Adam C."/>
            <person name="Aki S.S."/>
            <person name="Althoff F."/>
            <person name="Araki T."/>
            <person name="Arteaga-Vazquez M.A."/>
            <person name="Balasubrmanian S."/>
            <person name="Barry K."/>
            <person name="Bauer D."/>
            <person name="Boehm C.R."/>
            <person name="Briginshaw L."/>
            <person name="Caballero-Perez J."/>
            <person name="Catarino B."/>
            <person name="Chen F."/>
            <person name="Chiyoda S."/>
            <person name="Chovatia M."/>
            <person name="Davies K.M."/>
            <person name="Delmans M."/>
            <person name="Demura T."/>
            <person name="Dierschke T."/>
            <person name="Dolan L."/>
            <person name="Dorantes-Acosta A.E."/>
            <person name="Eklund D.M."/>
            <person name="Florent S.N."/>
            <person name="Flores-Sandoval E."/>
            <person name="Fujiyama A."/>
            <person name="Fukuzawa H."/>
            <person name="Galik B."/>
            <person name="Grimanelli D."/>
            <person name="Grimwood J."/>
            <person name="Grossniklaus U."/>
            <person name="Hamada T."/>
            <person name="Haseloff J."/>
            <person name="Hetherington A.J."/>
            <person name="Higo A."/>
            <person name="Hirakawa Y."/>
            <person name="Hundley H.N."/>
            <person name="Ikeda Y."/>
            <person name="Inoue K."/>
            <person name="Inoue S.I."/>
            <person name="Ishida S."/>
            <person name="Jia Q."/>
            <person name="Kakita M."/>
            <person name="Kanazawa T."/>
            <person name="Kawai Y."/>
            <person name="Kawashima T."/>
            <person name="Kennedy M."/>
            <person name="Kinose K."/>
            <person name="Kinoshita T."/>
            <person name="Kohara Y."/>
            <person name="Koide E."/>
            <person name="Komatsu K."/>
            <person name="Kopischke S."/>
            <person name="Kubo M."/>
            <person name="Kyozuka J."/>
            <person name="Lagercrantz U."/>
            <person name="Lin S.S."/>
            <person name="Lindquist E."/>
            <person name="Lipzen A.M."/>
            <person name="Lu C.W."/>
            <person name="De Luna E."/>
            <person name="Martienssen R.A."/>
            <person name="Minamino N."/>
            <person name="Mizutani M."/>
            <person name="Mizutani M."/>
            <person name="Mochizuki N."/>
            <person name="Monte I."/>
            <person name="Mosher R."/>
            <person name="Nagasaki H."/>
            <person name="Nakagami H."/>
            <person name="Naramoto S."/>
            <person name="Nishitani K."/>
            <person name="Ohtani M."/>
            <person name="Okamoto T."/>
            <person name="Okumura M."/>
            <person name="Phillips J."/>
            <person name="Pollak B."/>
            <person name="Reinders A."/>
            <person name="Rovekamp M."/>
            <person name="Sano R."/>
            <person name="Sawa S."/>
            <person name="Schmid M.W."/>
            <person name="Shirakawa M."/>
            <person name="Solano R."/>
            <person name="Spunde A."/>
            <person name="Suetsugu N."/>
            <person name="Sugano S."/>
            <person name="Sugiyama A."/>
            <person name="Sun R."/>
            <person name="Suzuki Y."/>
            <person name="Takenaka M."/>
            <person name="Takezawa D."/>
            <person name="Tomogane H."/>
            <person name="Tsuzuki M."/>
            <person name="Ueda T."/>
            <person name="Umeda M."/>
            <person name="Ward J.M."/>
            <person name="Watanabe Y."/>
            <person name="Yazaki K."/>
            <person name="Yokoyama R."/>
            <person name="Yoshitake Y."/>
            <person name="Yotsui I."/>
            <person name="Zachgo S."/>
            <person name="Schmutz J."/>
        </authorList>
    </citation>
    <scope>NUCLEOTIDE SEQUENCE [LARGE SCALE GENOMIC DNA]</scope>
    <source>
        <strain evidence="7">Tak-1</strain>
    </source>
</reference>
<dbReference type="Gramene" id="Mp4g07220.1">
    <property type="protein sequence ID" value="Mp4g07220.1.cds"/>
    <property type="gene ID" value="Mp4g07220"/>
</dbReference>
<feature type="transmembrane region" description="Helical" evidence="4">
    <location>
        <begin position="54"/>
        <end position="72"/>
    </location>
</feature>
<feature type="region of interest" description="Disordered" evidence="3">
    <location>
        <begin position="1"/>
        <end position="42"/>
    </location>
</feature>
<comment type="similarity">
    <text evidence="2">Belongs to the cytochrome b5 family. MAPR subfamily.</text>
</comment>
<organism evidence="6 7">
    <name type="scientific">Marchantia polymorpha</name>
    <name type="common">Common liverwort</name>
    <name type="synonym">Marchantia aquatica</name>
    <dbReference type="NCBI Taxonomy" id="3197"/>
    <lineage>
        <taxon>Eukaryota</taxon>
        <taxon>Viridiplantae</taxon>
        <taxon>Streptophyta</taxon>
        <taxon>Embryophyta</taxon>
        <taxon>Marchantiophyta</taxon>
        <taxon>Marchantiopsida</taxon>
        <taxon>Marchantiidae</taxon>
        <taxon>Marchantiales</taxon>
        <taxon>Marchantiaceae</taxon>
        <taxon>Marchantia</taxon>
    </lineage>
</organism>
<keyword evidence="1" id="KW-0446">Lipid-binding</keyword>
<dbReference type="OMA" id="GHKHYGP"/>
<keyword evidence="4" id="KW-0812">Transmembrane</keyword>
<dbReference type="Gene3D" id="3.10.120.10">
    <property type="entry name" value="Cytochrome b5-like heme/steroid binding domain"/>
    <property type="match status" value="1"/>
</dbReference>
<protein>
    <recommendedName>
        <fullName evidence="5">Cytochrome b5 heme-binding domain-containing protein</fullName>
    </recommendedName>
</protein>
<dbReference type="InterPro" id="IPR050577">
    <property type="entry name" value="MAPR/NEUFC/NENF-like"/>
</dbReference>
<dbReference type="AlphaFoldDB" id="A0A2R6WBB6"/>
<evidence type="ECO:0000256" key="3">
    <source>
        <dbReference type="SAM" id="MobiDB-lite"/>
    </source>
</evidence>
<dbReference type="InterPro" id="IPR036400">
    <property type="entry name" value="Cyt_B5-like_heme/steroid_sf"/>
</dbReference>
<dbReference type="PANTHER" id="PTHR10281">
    <property type="entry name" value="MEMBRANE-ASSOCIATED PROGESTERONE RECEPTOR COMPONENT-RELATED"/>
    <property type="match status" value="1"/>
</dbReference>
<dbReference type="SMART" id="SM01117">
    <property type="entry name" value="Cyt-b5"/>
    <property type="match status" value="1"/>
</dbReference>
<dbReference type="Pfam" id="PF00173">
    <property type="entry name" value="Cyt-b5"/>
    <property type="match status" value="1"/>
</dbReference>
<dbReference type="PANTHER" id="PTHR10281:SF4">
    <property type="entry name" value="NEUFERRICIN"/>
    <property type="match status" value="1"/>
</dbReference>
<keyword evidence="4" id="KW-1133">Transmembrane helix</keyword>
<dbReference type="GO" id="GO:0005496">
    <property type="term" value="F:steroid binding"/>
    <property type="evidence" value="ECO:0007669"/>
    <property type="project" value="UniProtKB-KW"/>
</dbReference>
<feature type="compositionally biased region" description="Low complexity" evidence="3">
    <location>
        <begin position="20"/>
        <end position="32"/>
    </location>
</feature>
<evidence type="ECO:0000256" key="2">
    <source>
        <dbReference type="ARBA" id="ARBA00038357"/>
    </source>
</evidence>
<dbReference type="GO" id="GO:0016020">
    <property type="term" value="C:membrane"/>
    <property type="evidence" value="ECO:0000318"/>
    <property type="project" value="GO_Central"/>
</dbReference>
<feature type="domain" description="Cytochrome b5 heme-binding" evidence="5">
    <location>
        <begin position="83"/>
        <end position="181"/>
    </location>
</feature>